<evidence type="ECO:0000313" key="2">
    <source>
        <dbReference type="EMBL" id="EHO41180.1"/>
    </source>
</evidence>
<dbReference type="EMBL" id="CP018099">
    <property type="protein sequence ID" value="APF17029.1"/>
    <property type="molecule type" value="Genomic_DNA"/>
</dbReference>
<protein>
    <submittedName>
        <fullName evidence="2">Uncharacterized protein</fullName>
    </submittedName>
</protein>
<dbReference type="InParanoid" id="H1XQN4"/>
<organism evidence="2 3">
    <name type="scientific">Caldithrix abyssi DSM 13497</name>
    <dbReference type="NCBI Taxonomy" id="880073"/>
    <lineage>
        <taxon>Bacteria</taxon>
        <taxon>Pseudomonadati</taxon>
        <taxon>Calditrichota</taxon>
        <taxon>Calditrichia</taxon>
        <taxon>Calditrichales</taxon>
        <taxon>Calditrichaceae</taxon>
        <taxon>Caldithrix</taxon>
    </lineage>
</organism>
<dbReference type="AlphaFoldDB" id="H1XQN4"/>
<proteinExistence type="predicted"/>
<dbReference type="STRING" id="880073.Cabys_278"/>
<dbReference type="KEGG" id="caby:Cabys_278"/>
<evidence type="ECO:0000313" key="4">
    <source>
        <dbReference type="Proteomes" id="UP000183868"/>
    </source>
</evidence>
<dbReference type="Proteomes" id="UP000004671">
    <property type="component" value="Chromosome"/>
</dbReference>
<dbReference type="RefSeq" id="WP_006928250.1">
    <property type="nucleotide sequence ID" value="NZ_CM001402.1"/>
</dbReference>
<keyword evidence="3" id="KW-1185">Reference proteome</keyword>
<accession>H1XQN4</accession>
<evidence type="ECO:0000313" key="3">
    <source>
        <dbReference type="Proteomes" id="UP000004671"/>
    </source>
</evidence>
<dbReference type="Proteomes" id="UP000183868">
    <property type="component" value="Chromosome"/>
</dbReference>
<dbReference type="PaxDb" id="880073-Calab_1560"/>
<reference evidence="2 3" key="1">
    <citation type="submission" date="2011-09" db="EMBL/GenBank/DDBJ databases">
        <title>The permanent draft genome of Caldithrix abyssi DSM 13497.</title>
        <authorList>
            <consortium name="US DOE Joint Genome Institute (JGI-PGF)"/>
            <person name="Lucas S."/>
            <person name="Han J."/>
            <person name="Lapidus A."/>
            <person name="Bruce D."/>
            <person name="Goodwin L."/>
            <person name="Pitluck S."/>
            <person name="Peters L."/>
            <person name="Kyrpides N."/>
            <person name="Mavromatis K."/>
            <person name="Ivanova N."/>
            <person name="Mikhailova N."/>
            <person name="Chertkov O."/>
            <person name="Detter J.C."/>
            <person name="Tapia R."/>
            <person name="Han C."/>
            <person name="Land M."/>
            <person name="Hauser L."/>
            <person name="Markowitz V."/>
            <person name="Cheng J.-F."/>
            <person name="Hugenholtz P."/>
            <person name="Woyke T."/>
            <person name="Wu D."/>
            <person name="Spring S."/>
            <person name="Brambilla E."/>
            <person name="Klenk H.-P."/>
            <person name="Eisen J.A."/>
        </authorList>
    </citation>
    <scope>NUCLEOTIDE SEQUENCE [LARGE SCALE GENOMIC DNA]</scope>
    <source>
        <strain evidence="2 3">DSM 13497</strain>
    </source>
</reference>
<sequence precursor="true">MNRVSFFTKIIVLMIVFTMVLACQENDLLSPDEQQTSLKMNLYGLQPPAPNARYVLWAVYDSAKIELYAQIDSFKINDAGQLLDMDYNLNLGVLQKMHTLLVTMETEDSLTHPGSYSVLAAKIKANQAAFSIGDDYILKFDVAAATDTFQVVKAENSDKIVGIWFVKGDSIYEPGIELPEAVGLWKYTSYIVKDGKRYDMGSFTSPDKPDDSNVYGEASFPYPGENFLKDPETGEDLDIDLRGAEVYVEILPPAIRYDADGDGERESYPPFQLIMFKGQIPQDAQPGVEYALENNSATFPGGSVEININLFK</sequence>
<name>H1XQN4_CALAY</name>
<dbReference type="EMBL" id="CM001402">
    <property type="protein sequence ID" value="EHO41180.1"/>
    <property type="molecule type" value="Genomic_DNA"/>
</dbReference>
<dbReference type="HOGENOM" id="CLU_939946_0_0_0"/>
<evidence type="ECO:0000313" key="1">
    <source>
        <dbReference type="EMBL" id="APF17029.1"/>
    </source>
</evidence>
<gene>
    <name evidence="1" type="ORF">Cabys_278</name>
    <name evidence="2" type="ORF">Calab_1560</name>
</gene>
<dbReference type="PROSITE" id="PS51257">
    <property type="entry name" value="PROKAR_LIPOPROTEIN"/>
    <property type="match status" value="1"/>
</dbReference>
<reference evidence="1 4" key="2">
    <citation type="submission" date="2016-11" db="EMBL/GenBank/DDBJ databases">
        <title>Genomic analysis of Caldithrix abyssi and proposal of a novel bacterial phylum Caldithrichaeota.</title>
        <authorList>
            <person name="Kublanov I."/>
            <person name="Sigalova O."/>
            <person name="Gavrilov S."/>
            <person name="Lebedinsky A."/>
            <person name="Ivanova N."/>
            <person name="Daum C."/>
            <person name="Reddy T."/>
            <person name="Klenk H.P."/>
            <person name="Goker M."/>
            <person name="Reva O."/>
            <person name="Miroshnichenko M."/>
            <person name="Kyprides N."/>
            <person name="Woyke T."/>
            <person name="Gelfand M."/>
        </authorList>
    </citation>
    <scope>NUCLEOTIDE SEQUENCE [LARGE SCALE GENOMIC DNA]</scope>
    <source>
        <strain evidence="1 4">LF13</strain>
    </source>
</reference>